<feature type="compositionally biased region" description="Basic residues" evidence="1">
    <location>
        <begin position="33"/>
        <end position="44"/>
    </location>
</feature>
<dbReference type="InterPro" id="IPR038900">
    <property type="entry name" value="TMC"/>
</dbReference>
<dbReference type="PANTHER" id="PTHR23302">
    <property type="entry name" value="TRANSMEMBRANE CHANNEL-RELATED"/>
    <property type="match status" value="1"/>
</dbReference>
<name>A0ABU7ELZ4_9TELE</name>
<feature type="non-terminal residue" evidence="3">
    <location>
        <position position="193"/>
    </location>
</feature>
<keyword evidence="4" id="KW-1185">Reference proteome</keyword>
<keyword evidence="2" id="KW-0472">Membrane</keyword>
<evidence type="ECO:0000313" key="4">
    <source>
        <dbReference type="Proteomes" id="UP001352852"/>
    </source>
</evidence>
<dbReference type="EMBL" id="JAHUTJ010060008">
    <property type="protein sequence ID" value="MED6288200.1"/>
    <property type="molecule type" value="Genomic_DNA"/>
</dbReference>
<evidence type="ECO:0000256" key="1">
    <source>
        <dbReference type="SAM" id="MobiDB-lite"/>
    </source>
</evidence>
<gene>
    <name evidence="3" type="primary">TMC3_1</name>
    <name evidence="3" type="ORF">CHARACLAT_024146</name>
</gene>
<accession>A0ABU7ELZ4</accession>
<proteinExistence type="predicted"/>
<evidence type="ECO:0000256" key="2">
    <source>
        <dbReference type="SAM" id="Phobius"/>
    </source>
</evidence>
<comment type="caution">
    <text evidence="3">The sequence shown here is derived from an EMBL/GenBank/DDBJ whole genome shotgun (WGS) entry which is preliminary data.</text>
</comment>
<evidence type="ECO:0000313" key="3">
    <source>
        <dbReference type="EMBL" id="MED6288200.1"/>
    </source>
</evidence>
<dbReference type="Proteomes" id="UP001352852">
    <property type="component" value="Unassembled WGS sequence"/>
</dbReference>
<feature type="transmembrane region" description="Helical" evidence="2">
    <location>
        <begin position="164"/>
        <end position="191"/>
    </location>
</feature>
<feature type="region of interest" description="Disordered" evidence="1">
    <location>
        <begin position="26"/>
        <end position="71"/>
    </location>
</feature>
<dbReference type="PANTHER" id="PTHR23302:SF35">
    <property type="entry name" value="TRANSMEMBRANE CHANNEL-LIKE PROTEIN 3"/>
    <property type="match status" value="1"/>
</dbReference>
<reference evidence="3 4" key="1">
    <citation type="submission" date="2021-06" db="EMBL/GenBank/DDBJ databases">
        <authorList>
            <person name="Palmer J.M."/>
        </authorList>
    </citation>
    <scope>NUCLEOTIDE SEQUENCE [LARGE SCALE GENOMIC DNA]</scope>
    <source>
        <strain evidence="3 4">CL_MEX2019</strain>
        <tissue evidence="3">Muscle</tissue>
    </source>
</reference>
<organism evidence="3 4">
    <name type="scientific">Characodon lateralis</name>
    <dbReference type="NCBI Taxonomy" id="208331"/>
    <lineage>
        <taxon>Eukaryota</taxon>
        <taxon>Metazoa</taxon>
        <taxon>Chordata</taxon>
        <taxon>Craniata</taxon>
        <taxon>Vertebrata</taxon>
        <taxon>Euteleostomi</taxon>
        <taxon>Actinopterygii</taxon>
        <taxon>Neopterygii</taxon>
        <taxon>Teleostei</taxon>
        <taxon>Neoteleostei</taxon>
        <taxon>Acanthomorphata</taxon>
        <taxon>Ovalentaria</taxon>
        <taxon>Atherinomorphae</taxon>
        <taxon>Cyprinodontiformes</taxon>
        <taxon>Goodeidae</taxon>
        <taxon>Characodon</taxon>
    </lineage>
</organism>
<keyword evidence="2" id="KW-0812">Transmembrane</keyword>
<protein>
    <submittedName>
        <fullName evidence="3">Transmembrane channel-like protein 3</fullName>
    </submittedName>
</protein>
<sequence length="193" mass="22412">MNTDHQHTNIPHTVSMSTVSEHVVASSRSLSAAKRHRTVRKNSRRIYSSYQDHQQGSSDEDSGNEKEVDSNDPEEMFQNIQYQKEIIANIRSRPWTMRRKLKVLKHAREIVLKYEGQLTRTRGYQTAGADLLKKLYRVLYNIVVTFIPWEVRIKKIESHFGSGVASYFIFLRWLFGINIVLTIMTGAFVVLPE</sequence>
<feature type="compositionally biased region" description="Polar residues" evidence="1">
    <location>
        <begin position="45"/>
        <end position="57"/>
    </location>
</feature>
<keyword evidence="2" id="KW-1133">Transmembrane helix</keyword>